<protein>
    <submittedName>
        <fullName evidence="2">Uncharacterized protein</fullName>
    </submittedName>
</protein>
<evidence type="ECO:0000256" key="1">
    <source>
        <dbReference type="SAM" id="MobiDB-lite"/>
    </source>
</evidence>
<comment type="caution">
    <text evidence="2">The sequence shown here is derived from an EMBL/GenBank/DDBJ whole genome shotgun (WGS) entry which is preliminary data.</text>
</comment>
<dbReference type="Proteomes" id="UP000642673">
    <property type="component" value="Unassembled WGS sequence"/>
</dbReference>
<gene>
    <name evidence="2" type="ORF">GCM10010347_30000</name>
</gene>
<name>A0ABQ3ESK5_9ACTN</name>
<accession>A0ABQ3ESK5</accession>
<evidence type="ECO:0000313" key="2">
    <source>
        <dbReference type="EMBL" id="GHB57849.1"/>
    </source>
</evidence>
<proteinExistence type="predicted"/>
<keyword evidence="3" id="KW-1185">Reference proteome</keyword>
<organism evidence="2 3">
    <name type="scientific">Streptomyces cirratus</name>
    <dbReference type="NCBI Taxonomy" id="68187"/>
    <lineage>
        <taxon>Bacteria</taxon>
        <taxon>Bacillati</taxon>
        <taxon>Actinomycetota</taxon>
        <taxon>Actinomycetes</taxon>
        <taxon>Kitasatosporales</taxon>
        <taxon>Streptomycetaceae</taxon>
        <taxon>Streptomyces</taxon>
    </lineage>
</organism>
<sequence>MILDHYGLSSILTRHFRYTPYTNDLLPAFEFKPHYVGHRPRGDAFTNALTAAIAEQGNRSRNAAEAPTGEEPPTDPPIDAAPGPDPEESATASTDEPMQVSEPAAEPEASVGRPAEIFPGRASGLAGFRRCGRPAEGVRRRRVVQERP</sequence>
<feature type="region of interest" description="Disordered" evidence="1">
    <location>
        <begin position="53"/>
        <end position="148"/>
    </location>
</feature>
<reference evidence="3" key="1">
    <citation type="journal article" date="2019" name="Int. J. Syst. Evol. Microbiol.">
        <title>The Global Catalogue of Microorganisms (GCM) 10K type strain sequencing project: providing services to taxonomists for standard genome sequencing and annotation.</title>
        <authorList>
            <consortium name="The Broad Institute Genomics Platform"/>
            <consortium name="The Broad Institute Genome Sequencing Center for Infectious Disease"/>
            <person name="Wu L."/>
            <person name="Ma J."/>
        </authorList>
    </citation>
    <scope>NUCLEOTIDE SEQUENCE [LARGE SCALE GENOMIC DNA]</scope>
    <source>
        <strain evidence="3">JCM 4738</strain>
    </source>
</reference>
<evidence type="ECO:0000313" key="3">
    <source>
        <dbReference type="Proteomes" id="UP000642673"/>
    </source>
</evidence>
<dbReference type="EMBL" id="BMVP01000004">
    <property type="protein sequence ID" value="GHB57849.1"/>
    <property type="molecule type" value="Genomic_DNA"/>
</dbReference>